<feature type="domain" description="Luciferase-like" evidence="7">
    <location>
        <begin position="35"/>
        <end position="319"/>
    </location>
</feature>
<evidence type="ECO:0000313" key="8">
    <source>
        <dbReference type="EMBL" id="WUS55742.1"/>
    </source>
</evidence>
<feature type="region of interest" description="Disordered" evidence="6">
    <location>
        <begin position="370"/>
        <end position="389"/>
    </location>
</feature>
<dbReference type="EMBL" id="CP108482">
    <property type="protein sequence ID" value="WUS55742.1"/>
    <property type="molecule type" value="Genomic_DNA"/>
</dbReference>
<accession>A0ABZ1W4H8</accession>
<evidence type="ECO:0000259" key="7">
    <source>
        <dbReference type="Pfam" id="PF00296"/>
    </source>
</evidence>
<dbReference type="InterPro" id="IPR036661">
    <property type="entry name" value="Luciferase-like_sf"/>
</dbReference>
<dbReference type="SUPFAM" id="SSF51679">
    <property type="entry name" value="Bacterial luciferase-like"/>
    <property type="match status" value="1"/>
</dbReference>
<evidence type="ECO:0000256" key="6">
    <source>
        <dbReference type="SAM" id="MobiDB-lite"/>
    </source>
</evidence>
<dbReference type="Proteomes" id="UP001432014">
    <property type="component" value="Chromosome"/>
</dbReference>
<reference evidence="8 9" key="1">
    <citation type="submission" date="2022-10" db="EMBL/GenBank/DDBJ databases">
        <title>The complete genomes of actinobacterial strains from the NBC collection.</title>
        <authorList>
            <person name="Joergensen T.S."/>
            <person name="Alvarez Arevalo M."/>
            <person name="Sterndorff E.B."/>
            <person name="Faurdal D."/>
            <person name="Vuksanovic O."/>
            <person name="Mourched A.-S."/>
            <person name="Charusanti P."/>
            <person name="Shaw S."/>
            <person name="Blin K."/>
            <person name="Weber T."/>
        </authorList>
    </citation>
    <scope>NUCLEOTIDE SEQUENCE [LARGE SCALE GENOMIC DNA]</scope>
    <source>
        <strain evidence="8 9">NBC_01247</strain>
    </source>
</reference>
<dbReference type="InterPro" id="IPR011251">
    <property type="entry name" value="Luciferase-like_dom"/>
</dbReference>
<dbReference type="InterPro" id="IPR016215">
    <property type="entry name" value="NTA_MOA"/>
</dbReference>
<protein>
    <submittedName>
        <fullName evidence="8">LLM class flavin-dependent oxidoreductase</fullName>
    </submittedName>
</protein>
<dbReference type="PANTHER" id="PTHR30011:SF16">
    <property type="entry name" value="C2H2 FINGER DOMAIN TRANSCRIPTION FACTOR (EUROFUNG)-RELATED"/>
    <property type="match status" value="1"/>
</dbReference>
<evidence type="ECO:0000256" key="2">
    <source>
        <dbReference type="ARBA" id="ARBA00022643"/>
    </source>
</evidence>
<dbReference type="Pfam" id="PF00296">
    <property type="entry name" value="Bac_luciferase"/>
    <property type="match status" value="1"/>
</dbReference>
<dbReference type="RefSeq" id="WP_329499632.1">
    <property type="nucleotide sequence ID" value="NZ_CP108460.1"/>
</dbReference>
<evidence type="ECO:0000256" key="1">
    <source>
        <dbReference type="ARBA" id="ARBA00022630"/>
    </source>
</evidence>
<evidence type="ECO:0000313" key="9">
    <source>
        <dbReference type="Proteomes" id="UP001432014"/>
    </source>
</evidence>
<proteinExistence type="inferred from homology"/>
<evidence type="ECO:0000256" key="5">
    <source>
        <dbReference type="ARBA" id="ARBA00033748"/>
    </source>
</evidence>
<dbReference type="Gene3D" id="3.20.20.30">
    <property type="entry name" value="Luciferase-like domain"/>
    <property type="match status" value="1"/>
</dbReference>
<gene>
    <name evidence="8" type="ORF">OG469_09580</name>
</gene>
<keyword evidence="3" id="KW-0560">Oxidoreductase</keyword>
<evidence type="ECO:0000256" key="4">
    <source>
        <dbReference type="ARBA" id="ARBA00023033"/>
    </source>
</evidence>
<keyword evidence="4" id="KW-0503">Monooxygenase</keyword>
<keyword evidence="9" id="KW-1185">Reference proteome</keyword>
<comment type="similarity">
    <text evidence="5">Belongs to the NtaA/SnaA/DszA monooxygenase family.</text>
</comment>
<evidence type="ECO:0000256" key="3">
    <source>
        <dbReference type="ARBA" id="ARBA00023002"/>
    </source>
</evidence>
<name>A0ABZ1W4H8_9ACTN</name>
<dbReference type="InterPro" id="IPR051260">
    <property type="entry name" value="Diverse_substr_monoxygenases"/>
</dbReference>
<dbReference type="PIRSF" id="PIRSF000337">
    <property type="entry name" value="NTA_MOA"/>
    <property type="match status" value="1"/>
</dbReference>
<organism evidence="8 9">
    <name type="scientific">Kitasatospora herbaricolor</name>
    <dbReference type="NCBI Taxonomy" id="68217"/>
    <lineage>
        <taxon>Bacteria</taxon>
        <taxon>Bacillati</taxon>
        <taxon>Actinomycetota</taxon>
        <taxon>Actinomycetes</taxon>
        <taxon>Kitasatosporales</taxon>
        <taxon>Streptomycetaceae</taxon>
        <taxon>Kitasatospora</taxon>
    </lineage>
</organism>
<keyword evidence="1" id="KW-0285">Flavoprotein</keyword>
<sequence length="389" mass="41253">MSVGRQLHLAVSLDGFGAHPAAWRRTARTPESAFGSAALHLDAVRRAEEGLLDFVTLDDSRPIHAHRDGRALGRLEAAQVLAVAAAATSRIGLVPTGLTGRLPGEVADRIATLDHLSAGRAGWRPRVDVTPEQLKLALEPEGGPLFVELFDEAEEFTRAVLGYWDSWAPGALLGDLVGGRFVDQALIRPADLDGVHVRATGSAGVPRPPQGRPVTAILGHATIPYRLVARHAEVGFVTPADTAGLLEIREEVEGLRKEAGRAERPFRLFADLNVVLAGSEAAAQERLADLDALDGEPFTSDAAVFAGTPAGLADHLEEWFRDGGADGFRLRPAQLAEDLDALVDGLVPELQRRGLFRTAYTATTLRGHLGLPEAGHGDETGHGHGAGGR</sequence>
<dbReference type="PANTHER" id="PTHR30011">
    <property type="entry name" value="ALKANESULFONATE MONOOXYGENASE-RELATED"/>
    <property type="match status" value="1"/>
</dbReference>
<keyword evidence="2" id="KW-0288">FMN</keyword>